<feature type="domain" description="RNA 3'-terminal phosphate cyclase" evidence="2">
    <location>
        <begin position="29"/>
        <end position="382"/>
    </location>
</feature>
<gene>
    <name evidence="3" type="ORF">PPROV_000044100</name>
</gene>
<dbReference type="InterPro" id="IPR000228">
    <property type="entry name" value="RNA3'_term_phos_cyc"/>
</dbReference>
<dbReference type="EMBL" id="BNJQ01000001">
    <property type="protein sequence ID" value="GHP01684.1"/>
    <property type="molecule type" value="Genomic_DNA"/>
</dbReference>
<dbReference type="InterPro" id="IPR023797">
    <property type="entry name" value="RNA3'_phos_cyclase_dom"/>
</dbReference>
<dbReference type="OrthoDB" id="25029at2759"/>
<dbReference type="Gene3D" id="3.30.360.20">
    <property type="entry name" value="RNA 3'-terminal phosphate cyclase, insert domain"/>
    <property type="match status" value="1"/>
</dbReference>
<dbReference type="GO" id="GO:0006396">
    <property type="term" value="P:RNA processing"/>
    <property type="evidence" value="ECO:0007669"/>
    <property type="project" value="InterPro"/>
</dbReference>
<feature type="region of interest" description="Disordered" evidence="1">
    <location>
        <begin position="1"/>
        <end position="31"/>
    </location>
</feature>
<organism evidence="3 4">
    <name type="scientific">Pycnococcus provasolii</name>
    <dbReference type="NCBI Taxonomy" id="41880"/>
    <lineage>
        <taxon>Eukaryota</taxon>
        <taxon>Viridiplantae</taxon>
        <taxon>Chlorophyta</taxon>
        <taxon>Pseudoscourfieldiophyceae</taxon>
        <taxon>Pseudoscourfieldiales</taxon>
        <taxon>Pycnococcaceae</taxon>
        <taxon>Pycnococcus</taxon>
    </lineage>
</organism>
<dbReference type="Gene3D" id="3.65.10.20">
    <property type="entry name" value="RNA 3'-terminal phosphate cyclase domain"/>
    <property type="match status" value="1"/>
</dbReference>
<dbReference type="Proteomes" id="UP000660262">
    <property type="component" value="Unassembled WGS sequence"/>
</dbReference>
<dbReference type="PANTHER" id="PTHR11096">
    <property type="entry name" value="RNA 3' TERMINAL PHOSPHATE CYCLASE"/>
    <property type="match status" value="1"/>
</dbReference>
<dbReference type="InterPro" id="IPR036553">
    <property type="entry name" value="RPTC_insert"/>
</dbReference>
<evidence type="ECO:0000313" key="4">
    <source>
        <dbReference type="Proteomes" id="UP000660262"/>
    </source>
</evidence>
<evidence type="ECO:0000313" key="3">
    <source>
        <dbReference type="EMBL" id="GHP01684.1"/>
    </source>
</evidence>
<dbReference type="SUPFAM" id="SSF55205">
    <property type="entry name" value="EPT/RTPC-like"/>
    <property type="match status" value="1"/>
</dbReference>
<evidence type="ECO:0000256" key="1">
    <source>
        <dbReference type="SAM" id="MobiDB-lite"/>
    </source>
</evidence>
<protein>
    <recommendedName>
        <fullName evidence="2">RNA 3'-terminal phosphate cyclase domain-containing protein</fullName>
    </recommendedName>
</protein>
<dbReference type="PROSITE" id="PS01287">
    <property type="entry name" value="RTC"/>
    <property type="match status" value="1"/>
</dbReference>
<dbReference type="InterPro" id="IPR013792">
    <property type="entry name" value="RNA3'P_cycl/enolpyr_Trfase_a/b"/>
</dbReference>
<dbReference type="AlphaFoldDB" id="A0A830H3T4"/>
<sequence length="404" mass="42969">MPVNNNKKRRHTDSSTSLGVLPPVDGSLGEGGGQVIRVTASNSAMTRKNADVTHIRAKRPKPGLQEQHAACVKAVVAIAGGGKLFGCEVGSSTLRIEWDDDDNHVPQTDADGVEIHNVQINTAGATTLVIQACLPPLLMPHKPPVADRVRLSITGGTDASFAPTVDYTKHVFLPTIRRMFQSLDAQLDVQRRGFYPIGGGKIQLSLNNRSGHPPAPLNLEMRGETKNVTVRVVHVSTKRASELGEQFITVMRSSPSFAQGVTYGEVLVESAQGCKIGGGSRGGVGSLLVTLETSCGALLGYNTLFAKGDTDDKITQAFTNLVQIAEKDAASNACLDRPMTDQILPYLACAAGNSRVAIRAPLTPHAVTSLQLLEEQLGTSFTFHRADGIDTMGILTCTGRRSAE</sequence>
<name>A0A830H3T4_9CHLO</name>
<keyword evidence="4" id="KW-1185">Reference proteome</keyword>
<dbReference type="Pfam" id="PF01137">
    <property type="entry name" value="RTC"/>
    <property type="match status" value="1"/>
</dbReference>
<comment type="caution">
    <text evidence="3">The sequence shown here is derived from an EMBL/GenBank/DDBJ whole genome shotgun (WGS) entry which is preliminary data.</text>
</comment>
<dbReference type="InterPro" id="IPR020719">
    <property type="entry name" value="RNA3'_term_phos_cycl-like_CS"/>
</dbReference>
<dbReference type="InterPro" id="IPR037136">
    <property type="entry name" value="RNA3'_phos_cyclase_dom_sf"/>
</dbReference>
<evidence type="ECO:0000259" key="2">
    <source>
        <dbReference type="Pfam" id="PF01137"/>
    </source>
</evidence>
<dbReference type="PANTHER" id="PTHR11096:SF0">
    <property type="entry name" value="RNA 3'-TERMINAL PHOSPHATE CYCLASE"/>
    <property type="match status" value="1"/>
</dbReference>
<proteinExistence type="predicted"/>
<dbReference type="GO" id="GO:0003963">
    <property type="term" value="F:RNA-3'-phosphate cyclase activity"/>
    <property type="evidence" value="ECO:0007669"/>
    <property type="project" value="TreeGrafter"/>
</dbReference>
<feature type="compositionally biased region" description="Basic residues" evidence="1">
    <location>
        <begin position="1"/>
        <end position="11"/>
    </location>
</feature>
<reference evidence="3" key="1">
    <citation type="submission" date="2020-10" db="EMBL/GenBank/DDBJ databases">
        <title>Unveiling of a novel bifunctional photoreceptor, Dualchrome1, isolated from a cosmopolitan green alga.</title>
        <authorList>
            <person name="Suzuki S."/>
            <person name="Kawachi M."/>
        </authorList>
    </citation>
    <scope>NUCLEOTIDE SEQUENCE</scope>
    <source>
        <strain evidence="3">NIES 2893</strain>
    </source>
</reference>
<accession>A0A830H3T4</accession>